<protein>
    <recommendedName>
        <fullName evidence="1">DUF4062 domain-containing protein</fullName>
    </recommendedName>
</protein>
<feature type="domain" description="DUF4062" evidence="1">
    <location>
        <begin position="5"/>
        <end position="86"/>
    </location>
</feature>
<dbReference type="InterPro" id="IPR025139">
    <property type="entry name" value="DUF4062"/>
</dbReference>
<reference evidence="2 3" key="1">
    <citation type="submission" date="2018-03" db="EMBL/GenBank/DDBJ databases">
        <title>Adhaeribacter sp. HMF7605 Genome sequencing and assembly.</title>
        <authorList>
            <person name="Kang H."/>
            <person name="Kang J."/>
            <person name="Cha I."/>
            <person name="Kim H."/>
            <person name="Joh K."/>
        </authorList>
    </citation>
    <scope>NUCLEOTIDE SEQUENCE [LARGE SCALE GENOMIC DNA]</scope>
    <source>
        <strain evidence="2 3">HMF7605</strain>
    </source>
</reference>
<sequence length="324" mass="37933">MRKTVFISSTYVDLKEERRKVWDTLEKFDVAVKGMEQFGARKSDPLTTCLSEVEQSDIYIGIIGMRYGSEEPKTGKSYSQLEYEKAIEKNIEILIYLIDEDSSSVTPKFIQFDKIQKLNNFKEILKEKHTIDSFSNSLDLVSKLQRKFTELLTPKADVVIEDEYENTKKVLDLFLLVPAAYSGREIKLKVKFIGQPQPVSKAIYVNYNFEFGKTIVSKIEVVHPVFEFKNFKHIFIEFRYLQKFLSLDKSTEYEIFANVLFKDEKVKTLTTDFRDRIERVYDESYYADSEPDPGDYYKPEPYYDVLRVGDGQIALSLKDIIIRK</sequence>
<keyword evidence="3" id="KW-1185">Reference proteome</keyword>
<dbReference type="OrthoDB" id="9810187at2"/>
<dbReference type="Proteomes" id="UP000240357">
    <property type="component" value="Unassembled WGS sequence"/>
</dbReference>
<comment type="caution">
    <text evidence="2">The sequence shown here is derived from an EMBL/GenBank/DDBJ whole genome shotgun (WGS) entry which is preliminary data.</text>
</comment>
<evidence type="ECO:0000313" key="3">
    <source>
        <dbReference type="Proteomes" id="UP000240357"/>
    </source>
</evidence>
<dbReference type="AlphaFoldDB" id="A0A2T2YIH9"/>
<dbReference type="Pfam" id="PF13271">
    <property type="entry name" value="DUF4062"/>
    <property type="match status" value="1"/>
</dbReference>
<organism evidence="2 3">
    <name type="scientific">Adhaeribacter arboris</name>
    <dbReference type="NCBI Taxonomy" id="2072846"/>
    <lineage>
        <taxon>Bacteria</taxon>
        <taxon>Pseudomonadati</taxon>
        <taxon>Bacteroidota</taxon>
        <taxon>Cytophagia</taxon>
        <taxon>Cytophagales</taxon>
        <taxon>Hymenobacteraceae</taxon>
        <taxon>Adhaeribacter</taxon>
    </lineage>
</organism>
<evidence type="ECO:0000313" key="2">
    <source>
        <dbReference type="EMBL" id="PSR55324.1"/>
    </source>
</evidence>
<evidence type="ECO:0000259" key="1">
    <source>
        <dbReference type="Pfam" id="PF13271"/>
    </source>
</evidence>
<dbReference type="EMBL" id="PYFT01000001">
    <property type="protein sequence ID" value="PSR55324.1"/>
    <property type="molecule type" value="Genomic_DNA"/>
</dbReference>
<gene>
    <name evidence="2" type="ORF">AHMF7605_18335</name>
</gene>
<accession>A0A2T2YIH9</accession>
<dbReference type="RefSeq" id="WP_106931503.1">
    <property type="nucleotide sequence ID" value="NZ_PYFT01000001.1"/>
</dbReference>
<proteinExistence type="predicted"/>
<name>A0A2T2YIH9_9BACT</name>